<sequence>MRITMVGTGYVGLVTGTCFSNIGNEVTCLDVDPAKIEKLNNGISPIYEPGLDELIDRNHKAGRLHFTTDKTQAYTNAEMIFICVGTPSDEMGHADLKYVLAAASDIGKAIENAPGATGGELEERRGKIIVVKSTVPVGTNEKVRQAIAAETNKPFYMASNPEFLKEGAAINDFNKPDRVVVGVNDEGTGGRMRKLYEPFVRNGHPIFVMDVPSAEMVKYAANAMLATKISFINEIANLCEAYGSNVDEVWRGMTSDARIGNKFLYPGLGYGGSCFPKDTLACVSMGIESETPTPLLKAVHDVNQQQRLNFYDKIVEFFGGEENLSGKKIAMWGLAFKPGTDDVREAPALTIANKLVDAGATVEAHDPVAHETTQIVLGDSIGYHDDLYATLGSADALVICTDWPEFKQPDFGKMRSLMGSPIVFDGRNLYNPQLLQDEGFTYFSVGRTPVNAEEANVAK</sequence>
<evidence type="ECO:0000256" key="10">
    <source>
        <dbReference type="PIRSR" id="PIRSR500134-1"/>
    </source>
</evidence>
<dbReference type="SUPFAM" id="SSF51735">
    <property type="entry name" value="NAD(P)-binding Rossmann-fold domains"/>
    <property type="match status" value="1"/>
</dbReference>
<keyword evidence="15" id="KW-1185">Reference proteome</keyword>
<dbReference type="InterPro" id="IPR014026">
    <property type="entry name" value="UDP-Glc/GDP-Man_DH_dimer"/>
</dbReference>
<feature type="binding site" evidence="11">
    <location>
        <position position="271"/>
    </location>
    <ligand>
        <name>substrate</name>
    </ligand>
</feature>
<dbReference type="SMART" id="SM00984">
    <property type="entry name" value="UDPG_MGDP_dh_C"/>
    <property type="match status" value="1"/>
</dbReference>
<feature type="binding site" evidence="12">
    <location>
        <position position="344"/>
    </location>
    <ligand>
        <name>NAD(+)</name>
        <dbReference type="ChEBI" id="CHEBI:57540"/>
    </ligand>
</feature>
<evidence type="ECO:0000256" key="9">
    <source>
        <dbReference type="PIRNR" id="PIRNR000124"/>
    </source>
</evidence>
<evidence type="ECO:0000256" key="11">
    <source>
        <dbReference type="PIRSR" id="PIRSR500134-2"/>
    </source>
</evidence>
<evidence type="ECO:0000313" key="14">
    <source>
        <dbReference type="EMBL" id="MBB6431568.1"/>
    </source>
</evidence>
<dbReference type="UniPathway" id="UPA00038">
    <property type="reaction ID" value="UER00491"/>
</dbReference>
<feature type="binding site" evidence="12">
    <location>
        <position position="166"/>
    </location>
    <ligand>
        <name>NAD(+)</name>
        <dbReference type="ChEBI" id="CHEBI:57540"/>
    </ligand>
</feature>
<feature type="binding site" evidence="12">
    <location>
        <position position="277"/>
    </location>
    <ligand>
        <name>NAD(+)</name>
        <dbReference type="ChEBI" id="CHEBI:57540"/>
    </ligand>
</feature>
<dbReference type="Pfam" id="PF03720">
    <property type="entry name" value="UDPG_MGDP_dh_C"/>
    <property type="match status" value="1"/>
</dbReference>
<evidence type="ECO:0000259" key="13">
    <source>
        <dbReference type="SMART" id="SM00984"/>
    </source>
</evidence>
<dbReference type="InterPro" id="IPR008927">
    <property type="entry name" value="6-PGluconate_DH-like_C_sf"/>
</dbReference>
<comment type="function">
    <text evidence="8">Catalyzes the conversion of UDP-glucose into UDP-glucuronate, one of the precursors of teichuronic acid.</text>
</comment>
<feature type="binding site" evidence="12">
    <location>
        <position position="86"/>
    </location>
    <ligand>
        <name>NAD(+)</name>
        <dbReference type="ChEBI" id="CHEBI:57540"/>
    </ligand>
</feature>
<gene>
    <name evidence="14" type="ORF">HNQ40_003374</name>
</gene>
<evidence type="ECO:0000256" key="2">
    <source>
        <dbReference type="ARBA" id="ARBA00006601"/>
    </source>
</evidence>
<dbReference type="SUPFAM" id="SSF52413">
    <property type="entry name" value="UDP-glucose/GDP-mannose dehydrogenase C-terminal domain"/>
    <property type="match status" value="1"/>
</dbReference>
<dbReference type="GO" id="GO:0051287">
    <property type="term" value="F:NAD binding"/>
    <property type="evidence" value="ECO:0007669"/>
    <property type="project" value="InterPro"/>
</dbReference>
<dbReference type="GO" id="GO:0003979">
    <property type="term" value="F:UDP-glucose 6-dehydrogenase activity"/>
    <property type="evidence" value="ECO:0007669"/>
    <property type="project" value="UniProtKB-EC"/>
</dbReference>
<dbReference type="Gene3D" id="1.20.5.100">
    <property type="entry name" value="Cytochrome c1, transmembrane anchor, C-terminal"/>
    <property type="match status" value="1"/>
</dbReference>
<name>A0A7X0LN16_9BACT</name>
<dbReference type="FunFam" id="1.20.5.100:FF:000001">
    <property type="entry name" value="UDP-glucose 6-dehydrogenase"/>
    <property type="match status" value="1"/>
</dbReference>
<dbReference type="InterPro" id="IPR028357">
    <property type="entry name" value="UDPglc_DH_bac"/>
</dbReference>
<keyword evidence="5 9" id="KW-0560">Oxidoreductase</keyword>
<feature type="binding site" evidence="11">
    <location>
        <begin position="263"/>
        <end position="267"/>
    </location>
    <ligand>
        <name>substrate</name>
    </ligand>
</feature>
<evidence type="ECO:0000256" key="6">
    <source>
        <dbReference type="ARBA" id="ARBA00023027"/>
    </source>
</evidence>
<dbReference type="InterPro" id="IPR014027">
    <property type="entry name" value="UDP-Glc/GDP-Man_DH_C"/>
</dbReference>
<dbReference type="SUPFAM" id="SSF48179">
    <property type="entry name" value="6-phosphogluconate dehydrogenase C-terminal domain-like"/>
    <property type="match status" value="1"/>
</dbReference>
<reference evidence="14 15" key="1">
    <citation type="submission" date="2020-08" db="EMBL/GenBank/DDBJ databases">
        <title>Genomic Encyclopedia of Type Strains, Phase IV (KMG-IV): sequencing the most valuable type-strain genomes for metagenomic binning, comparative biology and taxonomic classification.</title>
        <authorList>
            <person name="Goeker M."/>
        </authorList>
    </citation>
    <scope>NUCLEOTIDE SEQUENCE [LARGE SCALE GENOMIC DNA]</scope>
    <source>
        <strain evidence="14 15">DSM 103725</strain>
    </source>
</reference>
<organism evidence="14 15">
    <name type="scientific">Algisphaera agarilytica</name>
    <dbReference type="NCBI Taxonomy" id="1385975"/>
    <lineage>
        <taxon>Bacteria</taxon>
        <taxon>Pseudomonadati</taxon>
        <taxon>Planctomycetota</taxon>
        <taxon>Phycisphaerae</taxon>
        <taxon>Phycisphaerales</taxon>
        <taxon>Phycisphaeraceae</taxon>
        <taxon>Algisphaera</taxon>
    </lineage>
</organism>
<feature type="active site" description="Nucleophile" evidence="10">
    <location>
        <position position="274"/>
    </location>
</feature>
<proteinExistence type="inferred from homology"/>
<feature type="domain" description="UDP-glucose/GDP-mannose dehydrogenase C-terminal" evidence="13">
    <location>
        <begin position="330"/>
        <end position="432"/>
    </location>
</feature>
<keyword evidence="6 9" id="KW-0520">NAD</keyword>
<evidence type="ECO:0000256" key="8">
    <source>
        <dbReference type="ARBA" id="ARBA00053241"/>
    </source>
</evidence>
<dbReference type="Pfam" id="PF03721">
    <property type="entry name" value="UDPG_MGDP_dh_N"/>
    <property type="match status" value="1"/>
</dbReference>
<protein>
    <recommendedName>
        <fullName evidence="4 9">UDP-glucose 6-dehydrogenase</fullName>
        <ecNumber evidence="3 9">1.1.1.22</ecNumber>
    </recommendedName>
</protein>
<dbReference type="InterPro" id="IPR001732">
    <property type="entry name" value="UDP-Glc/GDP-Man_DH_N"/>
</dbReference>
<evidence type="ECO:0000256" key="1">
    <source>
        <dbReference type="ARBA" id="ARBA00004701"/>
    </source>
</evidence>
<dbReference type="PANTHER" id="PTHR43750">
    <property type="entry name" value="UDP-GLUCOSE 6-DEHYDROGENASE TUAD"/>
    <property type="match status" value="1"/>
</dbReference>
<evidence type="ECO:0000256" key="5">
    <source>
        <dbReference type="ARBA" id="ARBA00023002"/>
    </source>
</evidence>
<dbReference type="PANTHER" id="PTHR43750:SF3">
    <property type="entry name" value="UDP-GLUCOSE 6-DEHYDROGENASE TUAD"/>
    <property type="match status" value="1"/>
</dbReference>
<comment type="pathway">
    <text evidence="1">Nucleotide-sugar biosynthesis; UDP-alpha-D-glucuronate biosynthesis; UDP-alpha-D-glucuronate from UDP-alpha-D-glucose: step 1/1.</text>
</comment>
<feature type="binding site" evidence="12">
    <location>
        <position position="134"/>
    </location>
    <ligand>
        <name>NAD(+)</name>
        <dbReference type="ChEBI" id="CHEBI:57540"/>
    </ligand>
</feature>
<dbReference type="PIRSF" id="PIRSF500134">
    <property type="entry name" value="UDPglc_DH_bac"/>
    <property type="match status" value="1"/>
</dbReference>
<evidence type="ECO:0000256" key="12">
    <source>
        <dbReference type="PIRSR" id="PIRSR500134-3"/>
    </source>
</evidence>
<dbReference type="PIRSF" id="PIRSF000124">
    <property type="entry name" value="UDPglc_GDPman_dh"/>
    <property type="match status" value="1"/>
</dbReference>
<feature type="binding site" evidence="12">
    <location>
        <position position="35"/>
    </location>
    <ligand>
        <name>NAD(+)</name>
        <dbReference type="ChEBI" id="CHEBI:57540"/>
    </ligand>
</feature>
<dbReference type="EMBL" id="JACHGY010000001">
    <property type="protein sequence ID" value="MBB6431568.1"/>
    <property type="molecule type" value="Genomic_DNA"/>
</dbReference>
<evidence type="ECO:0000313" key="15">
    <source>
        <dbReference type="Proteomes" id="UP000541810"/>
    </source>
</evidence>
<dbReference type="InterPro" id="IPR017476">
    <property type="entry name" value="UDP-Glc/GDP-Man"/>
</dbReference>
<evidence type="ECO:0000256" key="7">
    <source>
        <dbReference type="ARBA" id="ARBA00047473"/>
    </source>
</evidence>
<dbReference type="NCBIfam" id="TIGR03026">
    <property type="entry name" value="NDP-sugDHase"/>
    <property type="match status" value="1"/>
</dbReference>
<feature type="binding site" evidence="11">
    <location>
        <begin position="163"/>
        <end position="166"/>
    </location>
    <ligand>
        <name>substrate</name>
    </ligand>
</feature>
<evidence type="ECO:0000256" key="4">
    <source>
        <dbReference type="ARBA" id="ARBA00015132"/>
    </source>
</evidence>
<dbReference type="Gene3D" id="3.40.50.720">
    <property type="entry name" value="NAD(P)-binding Rossmann-like Domain"/>
    <property type="match status" value="2"/>
</dbReference>
<comment type="catalytic activity">
    <reaction evidence="7 9">
        <text>UDP-alpha-D-glucose + 2 NAD(+) + H2O = UDP-alpha-D-glucuronate + 2 NADH + 3 H(+)</text>
        <dbReference type="Rhea" id="RHEA:23596"/>
        <dbReference type="ChEBI" id="CHEBI:15377"/>
        <dbReference type="ChEBI" id="CHEBI:15378"/>
        <dbReference type="ChEBI" id="CHEBI:57540"/>
        <dbReference type="ChEBI" id="CHEBI:57945"/>
        <dbReference type="ChEBI" id="CHEBI:58052"/>
        <dbReference type="ChEBI" id="CHEBI:58885"/>
        <dbReference type="EC" id="1.1.1.22"/>
    </reaction>
</comment>
<dbReference type="InterPro" id="IPR036291">
    <property type="entry name" value="NAD(P)-bd_dom_sf"/>
</dbReference>
<dbReference type="GO" id="GO:0000271">
    <property type="term" value="P:polysaccharide biosynthetic process"/>
    <property type="evidence" value="ECO:0007669"/>
    <property type="project" value="InterPro"/>
</dbReference>
<feature type="binding site" evidence="12">
    <location>
        <position position="30"/>
    </location>
    <ligand>
        <name>NAD(+)</name>
        <dbReference type="ChEBI" id="CHEBI:57540"/>
    </ligand>
</feature>
<dbReference type="InterPro" id="IPR036220">
    <property type="entry name" value="UDP-Glc/GDP-Man_DH_C_sf"/>
</dbReference>
<dbReference type="RefSeq" id="WP_184679025.1">
    <property type="nucleotide sequence ID" value="NZ_JACHGY010000001.1"/>
</dbReference>
<feature type="binding site" evidence="11">
    <location>
        <position position="218"/>
    </location>
    <ligand>
        <name>substrate</name>
    </ligand>
</feature>
<dbReference type="Proteomes" id="UP000541810">
    <property type="component" value="Unassembled WGS sequence"/>
</dbReference>
<accession>A0A7X0LN16</accession>
<evidence type="ECO:0000256" key="3">
    <source>
        <dbReference type="ARBA" id="ARBA00012954"/>
    </source>
</evidence>
<dbReference type="EC" id="1.1.1.22" evidence="3 9"/>
<dbReference type="Pfam" id="PF00984">
    <property type="entry name" value="UDPG_MGDP_dh"/>
    <property type="match status" value="1"/>
</dbReference>
<comment type="caution">
    <text evidence="14">The sequence shown here is derived from an EMBL/GenBank/DDBJ whole genome shotgun (WGS) entry which is preliminary data.</text>
</comment>
<dbReference type="GO" id="GO:0006065">
    <property type="term" value="P:UDP-glucuronate biosynthetic process"/>
    <property type="evidence" value="ECO:0007669"/>
    <property type="project" value="UniProtKB-UniPathway"/>
</dbReference>
<feature type="binding site" evidence="11">
    <location>
        <position position="337"/>
    </location>
    <ligand>
        <name>substrate</name>
    </ligand>
</feature>
<comment type="similarity">
    <text evidence="2 9">Belongs to the UDP-glucose/GDP-mannose dehydrogenase family.</text>
</comment>
<dbReference type="AlphaFoldDB" id="A0A7X0LN16"/>